<dbReference type="PANTHER" id="PTHR36529:SF1">
    <property type="entry name" value="GLYCOSYLTRANSFERASE"/>
    <property type="match status" value="1"/>
</dbReference>
<protein>
    <recommendedName>
        <fullName evidence="3">2-phospho-L-lactate guanylyltransferase</fullName>
    </recommendedName>
</protein>
<dbReference type="PANTHER" id="PTHR36529">
    <property type="entry name" value="SLL1095 PROTEIN"/>
    <property type="match status" value="1"/>
</dbReference>
<dbReference type="OrthoDB" id="9810303at2"/>
<evidence type="ECO:0008006" key="3">
    <source>
        <dbReference type="Google" id="ProtNLM"/>
    </source>
</evidence>
<dbReference type="InterPro" id="IPR029044">
    <property type="entry name" value="Nucleotide-diphossugar_trans"/>
</dbReference>
<organism evidence="1 2">
    <name type="scientific">Hathewaya proteolytica DSM 3090</name>
    <dbReference type="NCBI Taxonomy" id="1121331"/>
    <lineage>
        <taxon>Bacteria</taxon>
        <taxon>Bacillati</taxon>
        <taxon>Bacillota</taxon>
        <taxon>Clostridia</taxon>
        <taxon>Eubacteriales</taxon>
        <taxon>Clostridiaceae</taxon>
        <taxon>Hathewaya</taxon>
    </lineage>
</organism>
<keyword evidence="2" id="KW-1185">Reference proteome</keyword>
<name>A0A1M6KH59_9CLOT</name>
<dbReference type="InterPro" id="IPR018641">
    <property type="entry name" value="Trfase_1_rSAM/seldom-assoc"/>
</dbReference>
<dbReference type="Gene3D" id="3.90.550.10">
    <property type="entry name" value="Spore Coat Polysaccharide Biosynthesis Protein SpsA, Chain A"/>
    <property type="match status" value="1"/>
</dbReference>
<dbReference type="Proteomes" id="UP000183952">
    <property type="component" value="Unassembled WGS sequence"/>
</dbReference>
<dbReference type="RefSeq" id="WP_072901877.1">
    <property type="nucleotide sequence ID" value="NZ_FRAD01000004.1"/>
</dbReference>
<sequence>MKDKAIVFFTKAPELGRIKTRLEPFLTKELCVELQTAFIKDIYNCISTMGINIIINYSAIGDLDKLKNITHREAKFIKQEGNDIGDKMYNAISTALKDYKRVVLIGSDIPLINHKDIELAFDILEKNEVVISPTYDGGYYLIGMKQANLDLFKMKYSTSSVYEETIEKIKSLGLSYGEGHIQLDIDDKKDFMKLYKILKEDDNIICENTRIIVNKFMRECDKNV</sequence>
<dbReference type="AlphaFoldDB" id="A0A1M6KH59"/>
<dbReference type="SUPFAM" id="SSF53448">
    <property type="entry name" value="Nucleotide-diphospho-sugar transferases"/>
    <property type="match status" value="1"/>
</dbReference>
<dbReference type="Pfam" id="PF09837">
    <property type="entry name" value="DUF2064"/>
    <property type="match status" value="1"/>
</dbReference>
<proteinExistence type="predicted"/>
<dbReference type="EMBL" id="FRAD01000004">
    <property type="protein sequence ID" value="SHJ58268.1"/>
    <property type="molecule type" value="Genomic_DNA"/>
</dbReference>
<accession>A0A1M6KH59</accession>
<dbReference type="NCBIfam" id="TIGR04282">
    <property type="entry name" value="glyco_like_cofC"/>
    <property type="match status" value="1"/>
</dbReference>
<evidence type="ECO:0000313" key="2">
    <source>
        <dbReference type="Proteomes" id="UP000183952"/>
    </source>
</evidence>
<gene>
    <name evidence="1" type="ORF">SAMN02745248_00468</name>
</gene>
<reference evidence="1 2" key="1">
    <citation type="submission" date="2016-11" db="EMBL/GenBank/DDBJ databases">
        <authorList>
            <person name="Jaros S."/>
            <person name="Januszkiewicz K."/>
            <person name="Wedrychowicz H."/>
        </authorList>
    </citation>
    <scope>NUCLEOTIDE SEQUENCE [LARGE SCALE GENOMIC DNA]</scope>
    <source>
        <strain evidence="1 2">DSM 3090</strain>
    </source>
</reference>
<dbReference type="STRING" id="1121331.SAMN02745248_00468"/>
<evidence type="ECO:0000313" key="1">
    <source>
        <dbReference type="EMBL" id="SHJ58268.1"/>
    </source>
</evidence>